<evidence type="ECO:0000256" key="4">
    <source>
        <dbReference type="ARBA" id="ARBA00022839"/>
    </source>
</evidence>
<comment type="similarity">
    <text evidence="6">Belongs to the helicase family. DinG subfamily. Type 2 sub-subfamily.</text>
</comment>
<evidence type="ECO:0000313" key="10">
    <source>
        <dbReference type="EMBL" id="SUM57623.1"/>
    </source>
</evidence>
<dbReference type="NCBIfam" id="TIGR00573">
    <property type="entry name" value="dnaq"/>
    <property type="match status" value="1"/>
</dbReference>
<keyword evidence="1 6" id="KW-0540">Nuclease</keyword>
<dbReference type="NCBIfam" id="TIGR01407">
    <property type="entry name" value="dinG_rel"/>
    <property type="match status" value="1"/>
</dbReference>
<dbReference type="GO" id="GO:0003887">
    <property type="term" value="F:DNA-directed DNA polymerase activity"/>
    <property type="evidence" value="ECO:0007669"/>
    <property type="project" value="InterPro"/>
</dbReference>
<evidence type="ECO:0000256" key="2">
    <source>
        <dbReference type="ARBA" id="ARBA00022741"/>
    </source>
</evidence>
<evidence type="ECO:0000256" key="3">
    <source>
        <dbReference type="ARBA" id="ARBA00022801"/>
    </source>
</evidence>
<dbReference type="GO" id="GO:0008408">
    <property type="term" value="F:3'-5' exonuclease activity"/>
    <property type="evidence" value="ECO:0007669"/>
    <property type="project" value="InterPro"/>
</dbReference>
<feature type="domain" description="Helicase ATP-binding" evidence="8">
    <location>
        <begin position="241"/>
        <end position="498"/>
    </location>
</feature>
<dbReference type="InterPro" id="IPR006054">
    <property type="entry name" value="DnaQ"/>
</dbReference>
<evidence type="ECO:0000313" key="12">
    <source>
        <dbReference type="Proteomes" id="UP000254100"/>
    </source>
</evidence>
<dbReference type="GO" id="GO:0045004">
    <property type="term" value="P:DNA replication proofreading"/>
    <property type="evidence" value="ECO:0007669"/>
    <property type="project" value="TreeGrafter"/>
</dbReference>
<protein>
    <recommendedName>
        <fullName evidence="6">3'-5' exonuclease DinG</fullName>
        <ecNumber evidence="6">3.1.-.-</ecNumber>
    </recommendedName>
</protein>
<dbReference type="GO" id="GO:0003677">
    <property type="term" value="F:DNA binding"/>
    <property type="evidence" value="ECO:0007669"/>
    <property type="project" value="InterPro"/>
</dbReference>
<dbReference type="PROSITE" id="PS51192">
    <property type="entry name" value="HELICASE_ATP_BIND_1"/>
    <property type="match status" value="1"/>
</dbReference>
<sequence>MKHTRYAVLDLETTGNQAQLDDIIQIGIVFIEQHQIVKTYHSMIKTDKEIPTFIQALTSIENDMLEQAPYFQEIADEIYEQLQGCVFVAHNVNFDLNFLKAAFEQCHIHYQPKQVIDTLELFKIAFPSEKSYQLSELAQALDIPLAKAHRADEDAKTTANIMIHAFKKFESLPIDTKKQLFYLSKNLKFQLDDYFFELVRQHDSTHTVQHTLAQFNQIYYKPIALFEKPTITFNDSLATLYQQVIDHSGYQYREDQRYLAEVIFNQLMQNDTALIEAETGSGKSLAYLIAALMYYIETGEHVMISTNTKLLQYQLIEQDIPLINRALNIQINACVIKSKRDYISLGLVHQILKDETNNYEVNLLKMQLLLWLLETNTGDIHELNLRGGVKMYLEQKIETYVPLRKDVDYYYQIRQNAHNIQIGITNHAHLLRSSSENMIYQLFDHCIIDEAHRLPDYALDCAVHEIGYADIKYQLGLIGKTENEKLLAQIDQLEQQRLKDNLDIPPMNVFMIKQDIIEIHDMNDALFEQLFNHIQAGHIHNDETSKIYYVYDLPSDVLLPGLHRLIKKIHQTLTHFENIKHKTVKTLRKQLLYIVAQLKPFEEGLKNGKVFYVSLKNLDQKSTIKLHIKETDVKTVMTEKLLLQFKSLTFISGTLTFNQSFASFKNWFQEDTSFNMYQIQSQPVQYDNGYIFIPTDIEPFNYQNHEDYVQTIVDYITRYVTTVDGKCLILFTNYQMLYSVMEYLNDMSTFEDYVILAQQQSQNHKIVQQFNHFEKAILLGTSTFFEGFDYQASGVKCVMIAKLPFMNQHATKPLLLKDEFSNIFKDYILPDAVTRFRQGLGRLLRNEKDRGIIVSFDNRLISSRFQPFFKQTIQAYHQEQGDIDAFEKRLKQLNKIGSEQQNLC</sequence>
<dbReference type="GO" id="GO:0016818">
    <property type="term" value="F:hydrolase activity, acting on acid anhydrides, in phosphorus-containing anhydrides"/>
    <property type="evidence" value="ECO:0007669"/>
    <property type="project" value="InterPro"/>
</dbReference>
<comment type="function">
    <text evidence="6">3'-5' exonuclease.</text>
</comment>
<accession>A0A0D6XUI2</accession>
<keyword evidence="3 6" id="KW-0378">Hydrolase</keyword>
<dbReference type="SMART" id="SM00487">
    <property type="entry name" value="DEXDc"/>
    <property type="match status" value="1"/>
</dbReference>
<evidence type="ECO:0000256" key="6">
    <source>
        <dbReference type="RuleBase" id="RU364106"/>
    </source>
</evidence>
<dbReference type="EC" id="3.1.-.-" evidence="6"/>
<keyword evidence="11" id="KW-1185">Reference proteome</keyword>
<dbReference type="EMBL" id="JXWY01000009">
    <property type="protein sequence ID" value="KIX91503.1"/>
    <property type="molecule type" value="Genomic_DNA"/>
</dbReference>
<keyword evidence="5 6" id="KW-0067">ATP-binding</keyword>
<dbReference type="SMART" id="SM00479">
    <property type="entry name" value="EXOIII"/>
    <property type="match status" value="1"/>
</dbReference>
<dbReference type="InterPro" id="IPR014013">
    <property type="entry name" value="Helic_SF1/SF2_ATP-bd_DinG/Rad3"/>
</dbReference>
<feature type="domain" description="Helicase ATP-binding" evidence="7">
    <location>
        <begin position="264"/>
        <end position="499"/>
    </location>
</feature>
<dbReference type="STRING" id="569857.TP70_01570"/>
<dbReference type="GO" id="GO:0004386">
    <property type="term" value="F:helicase activity"/>
    <property type="evidence" value="ECO:0007669"/>
    <property type="project" value="UniProtKB-KW"/>
</dbReference>
<dbReference type="SUPFAM" id="SSF52540">
    <property type="entry name" value="P-loop containing nucleoside triphosphate hydrolases"/>
    <property type="match status" value="1"/>
</dbReference>
<name>A0A0D6XUI2_9STAP</name>
<keyword evidence="2 6" id="KW-0547">Nucleotide-binding</keyword>
<dbReference type="InterPro" id="IPR014001">
    <property type="entry name" value="Helicase_ATP-bd"/>
</dbReference>
<evidence type="ECO:0000313" key="11">
    <source>
        <dbReference type="Proteomes" id="UP000032366"/>
    </source>
</evidence>
<evidence type="ECO:0000256" key="1">
    <source>
        <dbReference type="ARBA" id="ARBA00022722"/>
    </source>
</evidence>
<dbReference type="PANTHER" id="PTHR30231:SF41">
    <property type="entry name" value="DNA POLYMERASE III SUBUNIT EPSILON"/>
    <property type="match status" value="1"/>
</dbReference>
<dbReference type="PROSITE" id="PS51193">
    <property type="entry name" value="HELICASE_ATP_BIND_2"/>
    <property type="match status" value="1"/>
</dbReference>
<gene>
    <name evidence="6 10" type="primary">dinG</name>
    <name evidence="10" type="ORF">NCTC13832_01307</name>
    <name evidence="9" type="ORF">TP70_01570</name>
</gene>
<reference evidence="9 11" key="1">
    <citation type="submission" date="2015-01" db="EMBL/GenBank/DDBJ databases">
        <authorList>
            <person name="Guo J."/>
        </authorList>
    </citation>
    <scope>NUCLEOTIDE SEQUENCE [LARGE SCALE GENOMIC DNA]</scope>
    <source>
        <strain evidence="9 11">DSM 22147</strain>
    </source>
</reference>
<dbReference type="GO" id="GO:0005524">
    <property type="term" value="F:ATP binding"/>
    <property type="evidence" value="ECO:0007669"/>
    <property type="project" value="UniProtKB-KW"/>
</dbReference>
<dbReference type="InterPro" id="IPR027417">
    <property type="entry name" value="P-loop_NTPase"/>
</dbReference>
<evidence type="ECO:0000256" key="5">
    <source>
        <dbReference type="ARBA" id="ARBA00022840"/>
    </source>
</evidence>
<keyword evidence="4 6" id="KW-0269">Exonuclease</keyword>
<evidence type="ECO:0000313" key="9">
    <source>
        <dbReference type="EMBL" id="KIX91503.1"/>
    </source>
</evidence>
<dbReference type="Proteomes" id="UP000254100">
    <property type="component" value="Unassembled WGS sequence"/>
</dbReference>
<proteinExistence type="inferred from homology"/>
<dbReference type="Pfam" id="PF00929">
    <property type="entry name" value="RNase_T"/>
    <property type="match status" value="1"/>
</dbReference>
<dbReference type="Proteomes" id="UP000032366">
    <property type="component" value="Unassembled WGS sequence"/>
</dbReference>
<dbReference type="InterPro" id="IPR036397">
    <property type="entry name" value="RNaseH_sf"/>
</dbReference>
<dbReference type="FunFam" id="3.30.420.10:FF:000045">
    <property type="entry name" value="3'-5' exonuclease DinG"/>
    <property type="match status" value="1"/>
</dbReference>
<dbReference type="Pfam" id="PF00270">
    <property type="entry name" value="DEAD"/>
    <property type="match status" value="1"/>
</dbReference>
<dbReference type="PANTHER" id="PTHR30231">
    <property type="entry name" value="DNA POLYMERASE III SUBUNIT EPSILON"/>
    <property type="match status" value="1"/>
</dbReference>
<dbReference type="InterPro" id="IPR006310">
    <property type="entry name" value="DinG"/>
</dbReference>
<reference evidence="10 12" key="2">
    <citation type="submission" date="2018-06" db="EMBL/GenBank/DDBJ databases">
        <authorList>
            <consortium name="Pathogen Informatics"/>
            <person name="Doyle S."/>
        </authorList>
    </citation>
    <scope>NUCLEOTIDE SEQUENCE [LARGE SCALE GENOMIC DNA]</scope>
    <source>
        <strain evidence="10 12">NCTC13832</strain>
    </source>
</reference>
<dbReference type="Pfam" id="PF13307">
    <property type="entry name" value="Helicase_C_2"/>
    <property type="match status" value="1"/>
</dbReference>
<evidence type="ECO:0000259" key="8">
    <source>
        <dbReference type="PROSITE" id="PS51193"/>
    </source>
</evidence>
<dbReference type="CDD" id="cd06127">
    <property type="entry name" value="DEDDh"/>
    <property type="match status" value="1"/>
</dbReference>
<organism evidence="10 12">
    <name type="scientific">Staphylococcus microti</name>
    <dbReference type="NCBI Taxonomy" id="569857"/>
    <lineage>
        <taxon>Bacteria</taxon>
        <taxon>Bacillati</taxon>
        <taxon>Bacillota</taxon>
        <taxon>Bacilli</taxon>
        <taxon>Bacillales</taxon>
        <taxon>Staphylococcaceae</taxon>
        <taxon>Staphylococcus</taxon>
    </lineage>
</organism>
<dbReference type="SMART" id="SM00491">
    <property type="entry name" value="HELICc2"/>
    <property type="match status" value="1"/>
</dbReference>
<dbReference type="InterPro" id="IPR011545">
    <property type="entry name" value="DEAD/DEAH_box_helicase_dom"/>
</dbReference>
<dbReference type="AlphaFoldDB" id="A0A0D6XUI2"/>
<dbReference type="InterPro" id="IPR012337">
    <property type="entry name" value="RNaseH-like_sf"/>
</dbReference>
<evidence type="ECO:0000259" key="7">
    <source>
        <dbReference type="PROSITE" id="PS51192"/>
    </source>
</evidence>
<dbReference type="GO" id="GO:0005829">
    <property type="term" value="C:cytosol"/>
    <property type="evidence" value="ECO:0007669"/>
    <property type="project" value="TreeGrafter"/>
</dbReference>
<dbReference type="Gene3D" id="3.30.420.10">
    <property type="entry name" value="Ribonuclease H-like superfamily/Ribonuclease H"/>
    <property type="match status" value="1"/>
</dbReference>
<dbReference type="Gene3D" id="3.40.50.300">
    <property type="entry name" value="P-loop containing nucleotide triphosphate hydrolases"/>
    <property type="match status" value="2"/>
</dbReference>
<keyword evidence="10" id="KW-0347">Helicase</keyword>
<dbReference type="EMBL" id="UHDT01000001">
    <property type="protein sequence ID" value="SUM57623.1"/>
    <property type="molecule type" value="Genomic_DNA"/>
</dbReference>
<dbReference type="RefSeq" id="WP_240626994.1">
    <property type="nucleotide sequence ID" value="NZ_JXWY01000009.1"/>
</dbReference>
<dbReference type="InterPro" id="IPR006555">
    <property type="entry name" value="ATP-dep_Helicase_C"/>
</dbReference>
<dbReference type="InterPro" id="IPR013520">
    <property type="entry name" value="Ribonucl_H"/>
</dbReference>
<dbReference type="SUPFAM" id="SSF53098">
    <property type="entry name" value="Ribonuclease H-like"/>
    <property type="match status" value="1"/>
</dbReference>